<organism evidence="1 2">
    <name type="scientific">Brachionus plicatilis</name>
    <name type="common">Marine rotifer</name>
    <name type="synonym">Brachionus muelleri</name>
    <dbReference type="NCBI Taxonomy" id="10195"/>
    <lineage>
        <taxon>Eukaryota</taxon>
        <taxon>Metazoa</taxon>
        <taxon>Spiralia</taxon>
        <taxon>Gnathifera</taxon>
        <taxon>Rotifera</taxon>
        <taxon>Eurotatoria</taxon>
        <taxon>Monogononta</taxon>
        <taxon>Pseudotrocha</taxon>
        <taxon>Ploima</taxon>
        <taxon>Brachionidae</taxon>
        <taxon>Brachionus</taxon>
    </lineage>
</organism>
<keyword evidence="2" id="KW-1185">Reference proteome</keyword>
<accession>A0A3M7RHE0</accession>
<dbReference type="Gene3D" id="3.40.30.10">
    <property type="entry name" value="Glutaredoxin"/>
    <property type="match status" value="1"/>
</dbReference>
<dbReference type="Proteomes" id="UP000276133">
    <property type="component" value="Unassembled WGS sequence"/>
</dbReference>
<proteinExistence type="predicted"/>
<dbReference type="OrthoDB" id="409136at2759"/>
<reference evidence="1 2" key="1">
    <citation type="journal article" date="2018" name="Sci. Rep.">
        <title>Genomic signatures of local adaptation to the degree of environmental predictability in rotifers.</title>
        <authorList>
            <person name="Franch-Gras L."/>
            <person name="Hahn C."/>
            <person name="Garcia-Roger E.M."/>
            <person name="Carmona M.J."/>
            <person name="Serra M."/>
            <person name="Gomez A."/>
        </authorList>
    </citation>
    <scope>NUCLEOTIDE SEQUENCE [LARGE SCALE GENOMIC DNA]</scope>
    <source>
        <strain evidence="1">HYR1</strain>
    </source>
</reference>
<dbReference type="AlphaFoldDB" id="A0A3M7RHE0"/>
<comment type="caution">
    <text evidence="1">The sequence shown here is derived from an EMBL/GenBank/DDBJ whole genome shotgun (WGS) entry which is preliminary data.</text>
</comment>
<evidence type="ECO:0000313" key="2">
    <source>
        <dbReference type="Proteomes" id="UP000276133"/>
    </source>
</evidence>
<dbReference type="EMBL" id="REGN01003370">
    <property type="protein sequence ID" value="RNA22971.1"/>
    <property type="molecule type" value="Genomic_DNA"/>
</dbReference>
<evidence type="ECO:0000313" key="1">
    <source>
        <dbReference type="EMBL" id="RNA22971.1"/>
    </source>
</evidence>
<protein>
    <submittedName>
        <fullName evidence="1">Uncharacterized protein</fullName>
    </submittedName>
</protein>
<sequence length="147" mass="17791">MWIRNRLTKANNFEVAVNKLIFLTLYCYRYNTYPIMKQRINMTNWRMRKIAGISVNLVDIINDNYTNSKNEFFNVLFFFSATWLPDSSTLLCDKIRSFYQIKKKNFDNLELIFFSSDKSFSEYKSFMENNSFIRYTLDFLDQNTKCE</sequence>
<name>A0A3M7RHE0_BRAPC</name>
<gene>
    <name evidence="1" type="ORF">BpHYR1_046406</name>
</gene>